<feature type="domain" description="PiggyBac transposable element-derived protein" evidence="1">
    <location>
        <begin position="320"/>
        <end position="488"/>
    </location>
</feature>
<dbReference type="Pfam" id="PF13843">
    <property type="entry name" value="DDE_Tnp_1_7"/>
    <property type="match status" value="2"/>
</dbReference>
<dbReference type="AlphaFoldDB" id="A0A9N9ABN0"/>
<dbReference type="InterPro" id="IPR029526">
    <property type="entry name" value="PGBD"/>
</dbReference>
<dbReference type="OrthoDB" id="2402654at2759"/>
<gene>
    <name evidence="2" type="ORF">ALEPTO_LOCUS4568</name>
</gene>
<keyword evidence="3" id="KW-1185">Reference proteome</keyword>
<evidence type="ECO:0000259" key="1">
    <source>
        <dbReference type="Pfam" id="PF13843"/>
    </source>
</evidence>
<dbReference type="PANTHER" id="PTHR46599:SF3">
    <property type="entry name" value="PIGGYBAC TRANSPOSABLE ELEMENT-DERIVED PROTEIN 4"/>
    <property type="match status" value="1"/>
</dbReference>
<dbReference type="EMBL" id="CAJVPS010001070">
    <property type="protein sequence ID" value="CAG8523071.1"/>
    <property type="molecule type" value="Genomic_DNA"/>
</dbReference>
<dbReference type="Proteomes" id="UP000789508">
    <property type="component" value="Unassembled WGS sequence"/>
</dbReference>
<accession>A0A9N9ABN0</accession>
<comment type="caution">
    <text evidence="2">The sequence shown here is derived from an EMBL/GenBank/DDBJ whole genome shotgun (WGS) entry which is preliminary data.</text>
</comment>
<proteinExistence type="predicted"/>
<dbReference type="PANTHER" id="PTHR46599">
    <property type="entry name" value="PIGGYBAC TRANSPOSABLE ELEMENT-DERIVED PROTEIN 4"/>
    <property type="match status" value="1"/>
</dbReference>
<evidence type="ECO:0000313" key="3">
    <source>
        <dbReference type="Proteomes" id="UP000789508"/>
    </source>
</evidence>
<name>A0A9N9ABN0_9GLOM</name>
<sequence>MARISCKLIVGRRVSCRASVLPKEIIEQNLQERKRNLKNLRLYGTIVGELTAERRRKYQVRFEEIGNITVDVLAGNLKYEKQATPNREELVTESSLTLPAYEDISYSSDDSENDLEENNDRNDMDVIDLIVTVNWREQQITIDQRAIYLAYNQDCKINIPSVSLASPYELFRRYLPLDYIEQFVINSINKRERVTSNWTNITINEYMRWLGLWVLMSVFLVADRRFYWRTNQEQTQPIPLFNFQHWMSRSRFEQIVLYHTLMMPSELETPDLNDPLYSVCSFINNFNNNLVEAIKPGNTLCVDESMADLGLGFRNPVRKRKSKKKQFVSEYGSTAAYVLRLARPWFGSGRTIVGDSWFGSPKVCLLLMQNGLYGIFHIKKKRSWPLNYPHDMIQKLENTYGSYFSKVAIVNGVYLIAASLKDRKPQCIIATASTTTQGDEVERIVKDHNNSSLVKFIRSKIFSEYSSSKDWQIRVLAFLLGVAEANAFLSFKKWREGAHDTSHFDFRRQLAFEILNEDYLNLRNPSPNKKQKAPTELQHKLLPLPKKKKTRNITTYPQLRCIYCGPILGNL</sequence>
<reference evidence="2" key="1">
    <citation type="submission" date="2021-06" db="EMBL/GenBank/DDBJ databases">
        <authorList>
            <person name="Kallberg Y."/>
            <person name="Tangrot J."/>
            <person name="Rosling A."/>
        </authorList>
    </citation>
    <scope>NUCLEOTIDE SEQUENCE</scope>
    <source>
        <strain evidence="2">FL130A</strain>
    </source>
</reference>
<evidence type="ECO:0000313" key="2">
    <source>
        <dbReference type="EMBL" id="CAG8523071.1"/>
    </source>
</evidence>
<feature type="domain" description="PiggyBac transposable element-derived protein" evidence="1">
    <location>
        <begin position="166"/>
        <end position="307"/>
    </location>
</feature>
<organism evidence="2 3">
    <name type="scientific">Ambispora leptoticha</name>
    <dbReference type="NCBI Taxonomy" id="144679"/>
    <lineage>
        <taxon>Eukaryota</taxon>
        <taxon>Fungi</taxon>
        <taxon>Fungi incertae sedis</taxon>
        <taxon>Mucoromycota</taxon>
        <taxon>Glomeromycotina</taxon>
        <taxon>Glomeromycetes</taxon>
        <taxon>Archaeosporales</taxon>
        <taxon>Ambisporaceae</taxon>
        <taxon>Ambispora</taxon>
    </lineage>
</organism>
<protein>
    <submittedName>
        <fullName evidence="2">6333_t:CDS:1</fullName>
    </submittedName>
</protein>